<name>A0A2U1Q2P8_ARTAN</name>
<gene>
    <name evidence="1" type="ORF">CTI12_AA082060</name>
</gene>
<evidence type="ECO:0000313" key="1">
    <source>
        <dbReference type="EMBL" id="PWA92290.1"/>
    </source>
</evidence>
<dbReference type="EMBL" id="PKPP01000476">
    <property type="protein sequence ID" value="PWA92290.1"/>
    <property type="molecule type" value="Genomic_DNA"/>
</dbReference>
<sequence>MAPNVPSERATETIMGTVVKNLAWGFFRRTSSVTALISGANERVKKATAITVPITNRSFL</sequence>
<organism evidence="1 2">
    <name type="scientific">Artemisia annua</name>
    <name type="common">Sweet wormwood</name>
    <dbReference type="NCBI Taxonomy" id="35608"/>
    <lineage>
        <taxon>Eukaryota</taxon>
        <taxon>Viridiplantae</taxon>
        <taxon>Streptophyta</taxon>
        <taxon>Embryophyta</taxon>
        <taxon>Tracheophyta</taxon>
        <taxon>Spermatophyta</taxon>
        <taxon>Magnoliopsida</taxon>
        <taxon>eudicotyledons</taxon>
        <taxon>Gunneridae</taxon>
        <taxon>Pentapetalae</taxon>
        <taxon>asterids</taxon>
        <taxon>campanulids</taxon>
        <taxon>Asterales</taxon>
        <taxon>Asteraceae</taxon>
        <taxon>Asteroideae</taxon>
        <taxon>Anthemideae</taxon>
        <taxon>Artemisiinae</taxon>
        <taxon>Artemisia</taxon>
    </lineage>
</organism>
<accession>A0A2U1Q2P8</accession>
<reference evidence="1 2" key="1">
    <citation type="journal article" date="2018" name="Mol. Plant">
        <title>The genome of Artemisia annua provides insight into the evolution of Asteraceae family and artemisinin biosynthesis.</title>
        <authorList>
            <person name="Shen Q."/>
            <person name="Zhang L."/>
            <person name="Liao Z."/>
            <person name="Wang S."/>
            <person name="Yan T."/>
            <person name="Shi P."/>
            <person name="Liu M."/>
            <person name="Fu X."/>
            <person name="Pan Q."/>
            <person name="Wang Y."/>
            <person name="Lv Z."/>
            <person name="Lu X."/>
            <person name="Zhang F."/>
            <person name="Jiang W."/>
            <person name="Ma Y."/>
            <person name="Chen M."/>
            <person name="Hao X."/>
            <person name="Li L."/>
            <person name="Tang Y."/>
            <person name="Lv G."/>
            <person name="Zhou Y."/>
            <person name="Sun X."/>
            <person name="Brodelius P.E."/>
            <person name="Rose J.K.C."/>
            <person name="Tang K."/>
        </authorList>
    </citation>
    <scope>NUCLEOTIDE SEQUENCE [LARGE SCALE GENOMIC DNA]</scope>
    <source>
        <strain evidence="2">cv. Huhao1</strain>
        <tissue evidence="1">Leaf</tissue>
    </source>
</reference>
<dbReference type="AlphaFoldDB" id="A0A2U1Q2P8"/>
<keyword evidence="2" id="KW-1185">Reference proteome</keyword>
<dbReference type="Proteomes" id="UP000245207">
    <property type="component" value="Unassembled WGS sequence"/>
</dbReference>
<proteinExistence type="predicted"/>
<comment type="caution">
    <text evidence="1">The sequence shown here is derived from an EMBL/GenBank/DDBJ whole genome shotgun (WGS) entry which is preliminary data.</text>
</comment>
<protein>
    <submittedName>
        <fullName evidence="1">Uncharacterized protein</fullName>
    </submittedName>
</protein>
<evidence type="ECO:0000313" key="2">
    <source>
        <dbReference type="Proteomes" id="UP000245207"/>
    </source>
</evidence>